<evidence type="ECO:0000256" key="3">
    <source>
        <dbReference type="ARBA" id="ARBA00022475"/>
    </source>
</evidence>
<dbReference type="PANTHER" id="PTHR33281:SF19">
    <property type="entry name" value="VOLTAGE-DEPENDENT ANION CHANNEL-FORMING PROTEIN YNEE"/>
    <property type="match status" value="1"/>
</dbReference>
<keyword evidence="2" id="KW-0813">Transport</keyword>
<protein>
    <recommendedName>
        <fullName evidence="12">Bestrophin</fullName>
    </recommendedName>
</protein>
<gene>
    <name evidence="10" type="ORF">C5Y83_25700</name>
</gene>
<dbReference type="AlphaFoldDB" id="A0A2S8FBB8"/>
<accession>A0A2S8FBB8</accession>
<keyword evidence="4 9" id="KW-0812">Transmembrane</keyword>
<evidence type="ECO:0008006" key="12">
    <source>
        <dbReference type="Google" id="ProtNLM"/>
    </source>
</evidence>
<evidence type="ECO:0000256" key="6">
    <source>
        <dbReference type="ARBA" id="ARBA00023065"/>
    </source>
</evidence>
<reference evidence="10 11" key="1">
    <citation type="submission" date="2018-02" db="EMBL/GenBank/DDBJ databases">
        <title>Comparative genomes isolates from brazilian mangrove.</title>
        <authorList>
            <person name="Araujo J.E."/>
            <person name="Taketani R.G."/>
            <person name="Silva M.C.P."/>
            <person name="Loureco M.V."/>
            <person name="Andreote F.D."/>
        </authorList>
    </citation>
    <scope>NUCLEOTIDE SEQUENCE [LARGE SCALE GENOMIC DNA]</scope>
    <source>
        <strain evidence="10 11">Hex-1 MGV</strain>
    </source>
</reference>
<evidence type="ECO:0000313" key="11">
    <source>
        <dbReference type="Proteomes" id="UP000238322"/>
    </source>
</evidence>
<evidence type="ECO:0000313" key="10">
    <source>
        <dbReference type="EMBL" id="PQO29463.1"/>
    </source>
</evidence>
<feature type="transmembrane region" description="Helical" evidence="9">
    <location>
        <begin position="279"/>
        <end position="310"/>
    </location>
</feature>
<sequence>MGGGLAGPRYSSQSWILESTHGCDSAGHFATNRARPLSRWLITPNKPRLATPAENGKRREHMIREDFWVEVFKVNGSVTPRVAGRLLAFSLFGAAVYMFFDVLQVHNGLATAHYEYIGVVLALLLVMRTNAGYDRWYEARKIWGGIVNQSRNLAQIGLMYGPKDRAWQENYARWVAAFSPVCCHSLRGERSFDEIAKLSETIGTEETRRLSESNHMPMYVVRRVADMLQEAVNQGQMDRFFFLQAEAERARLIDHIGGCERILKTPLAQAFSIKIRRFLFLYLLFLPVAIVDAAGMATPLIVFLVAYPLLALDQIGVELENPFSEERLNHLPLNQISETIRSNVMASIHNLPTMVPYSESPPQYSHPGNKAVPAPAFRESPELDLQVICPAES</sequence>
<dbReference type="Pfam" id="PF25539">
    <property type="entry name" value="Bestrophin_2"/>
    <property type="match status" value="1"/>
</dbReference>
<keyword evidence="7 9" id="KW-0472">Membrane</keyword>
<dbReference type="PANTHER" id="PTHR33281">
    <property type="entry name" value="UPF0187 PROTEIN YNEE"/>
    <property type="match status" value="1"/>
</dbReference>
<evidence type="ECO:0000256" key="1">
    <source>
        <dbReference type="ARBA" id="ARBA00004651"/>
    </source>
</evidence>
<name>A0A2S8FBB8_9BACT</name>
<dbReference type="EMBL" id="PUHY01000015">
    <property type="protein sequence ID" value="PQO29463.1"/>
    <property type="molecule type" value="Genomic_DNA"/>
</dbReference>
<keyword evidence="3" id="KW-1003">Cell membrane</keyword>
<evidence type="ECO:0000256" key="4">
    <source>
        <dbReference type="ARBA" id="ARBA00022692"/>
    </source>
</evidence>
<evidence type="ECO:0000256" key="9">
    <source>
        <dbReference type="SAM" id="Phobius"/>
    </source>
</evidence>
<keyword evidence="6" id="KW-0406">Ion transport</keyword>
<feature type="transmembrane region" description="Helical" evidence="9">
    <location>
        <begin position="82"/>
        <end position="100"/>
    </location>
</feature>
<evidence type="ECO:0000256" key="8">
    <source>
        <dbReference type="ARBA" id="ARBA00034708"/>
    </source>
</evidence>
<organism evidence="10 11">
    <name type="scientific">Blastopirellula marina</name>
    <dbReference type="NCBI Taxonomy" id="124"/>
    <lineage>
        <taxon>Bacteria</taxon>
        <taxon>Pseudomonadati</taxon>
        <taxon>Planctomycetota</taxon>
        <taxon>Planctomycetia</taxon>
        <taxon>Pirellulales</taxon>
        <taxon>Pirellulaceae</taxon>
        <taxon>Blastopirellula</taxon>
    </lineage>
</organism>
<dbReference type="GO" id="GO:0005254">
    <property type="term" value="F:chloride channel activity"/>
    <property type="evidence" value="ECO:0007669"/>
    <property type="project" value="InterPro"/>
</dbReference>
<feature type="transmembrane region" description="Helical" evidence="9">
    <location>
        <begin position="112"/>
        <end position="131"/>
    </location>
</feature>
<dbReference type="Proteomes" id="UP000238322">
    <property type="component" value="Unassembled WGS sequence"/>
</dbReference>
<keyword evidence="5 9" id="KW-1133">Transmembrane helix</keyword>
<proteinExistence type="inferred from homology"/>
<comment type="similarity">
    <text evidence="8">Belongs to the anion channel-forming bestrophin (TC 1.A.46) family.</text>
</comment>
<dbReference type="InterPro" id="IPR044669">
    <property type="entry name" value="YneE/VCCN1/2-like"/>
</dbReference>
<dbReference type="GO" id="GO:0005886">
    <property type="term" value="C:plasma membrane"/>
    <property type="evidence" value="ECO:0007669"/>
    <property type="project" value="UniProtKB-SubCell"/>
</dbReference>
<comment type="subcellular location">
    <subcellularLocation>
        <location evidence="1">Cell membrane</location>
        <topology evidence="1">Multi-pass membrane protein</topology>
    </subcellularLocation>
</comment>
<evidence type="ECO:0000256" key="5">
    <source>
        <dbReference type="ARBA" id="ARBA00022989"/>
    </source>
</evidence>
<comment type="caution">
    <text evidence="10">The sequence shown here is derived from an EMBL/GenBank/DDBJ whole genome shotgun (WGS) entry which is preliminary data.</text>
</comment>
<evidence type="ECO:0000256" key="7">
    <source>
        <dbReference type="ARBA" id="ARBA00023136"/>
    </source>
</evidence>
<evidence type="ECO:0000256" key="2">
    <source>
        <dbReference type="ARBA" id="ARBA00022448"/>
    </source>
</evidence>